<dbReference type="PANTHER" id="PTHR34405:SF3">
    <property type="entry name" value="CRISPR-ASSOCIATED ENDORIBONUCLEASE CAS2 3"/>
    <property type="match status" value="1"/>
</dbReference>
<proteinExistence type="inferred from homology"/>
<comment type="cofactor">
    <cofactor evidence="1 9">
        <name>Mg(2+)</name>
        <dbReference type="ChEBI" id="CHEBI:18420"/>
    </cofactor>
</comment>
<keyword evidence="4 9" id="KW-0479">Metal-binding</keyword>
<dbReference type="GO" id="GO:0046872">
    <property type="term" value="F:metal ion binding"/>
    <property type="evidence" value="ECO:0007669"/>
    <property type="project" value="UniProtKB-UniRule"/>
</dbReference>
<accession>A0A401XJZ4</accession>
<keyword evidence="6 9" id="KW-0378">Hydrolase</keyword>
<gene>
    <name evidence="9" type="primary">cas2</name>
    <name evidence="10" type="ORF">JCM31826_07950</name>
</gene>
<protein>
    <recommendedName>
        <fullName evidence="9">CRISPR-associated endoribonuclease Cas2</fullName>
        <ecNumber evidence="9">3.1.-.-</ecNumber>
    </recommendedName>
</protein>
<evidence type="ECO:0000313" key="10">
    <source>
        <dbReference type="EMBL" id="GCD77313.1"/>
    </source>
</evidence>
<evidence type="ECO:0000313" key="11">
    <source>
        <dbReference type="Proteomes" id="UP000286715"/>
    </source>
</evidence>
<sequence>MAKPKNRPYSLKEKLHKIYQKNLRAQALNPPEQPDPLLPLDERLRSVLKIFDQQLKSTEMIYLIMYDIENNKIRTQISKYLIKQGCIRIQKSVFIARSEHPKFQDIYNTLQEVNSYYENQDSILLVPVNTSDIRSMKIIGREITLTSIISPPNTLFF</sequence>
<dbReference type="SUPFAM" id="SSF143430">
    <property type="entry name" value="TTP0101/SSO1404-like"/>
    <property type="match status" value="1"/>
</dbReference>
<organism evidence="10 11">
    <name type="scientific">Thermaurantimonas aggregans</name>
    <dbReference type="NCBI Taxonomy" id="2173829"/>
    <lineage>
        <taxon>Bacteria</taxon>
        <taxon>Pseudomonadati</taxon>
        <taxon>Bacteroidota</taxon>
        <taxon>Flavobacteriia</taxon>
        <taxon>Flavobacteriales</taxon>
        <taxon>Schleiferiaceae</taxon>
        <taxon>Thermaurantimonas</taxon>
    </lineage>
</organism>
<name>A0A401XJZ4_9FLAO</name>
<dbReference type="CDD" id="cd09725">
    <property type="entry name" value="Cas2_I_II_III"/>
    <property type="match status" value="1"/>
</dbReference>
<evidence type="ECO:0000256" key="7">
    <source>
        <dbReference type="ARBA" id="ARBA00022842"/>
    </source>
</evidence>
<keyword evidence="7 9" id="KW-0460">Magnesium</keyword>
<dbReference type="InterPro" id="IPR019199">
    <property type="entry name" value="Virulence_VapD/CRISPR_Cas2"/>
</dbReference>
<evidence type="ECO:0000256" key="2">
    <source>
        <dbReference type="ARBA" id="ARBA00009959"/>
    </source>
</evidence>
<dbReference type="Pfam" id="PF09827">
    <property type="entry name" value="CRISPR_Cas2"/>
    <property type="match status" value="1"/>
</dbReference>
<dbReference type="EC" id="3.1.-.-" evidence="9"/>
<dbReference type="GO" id="GO:0004521">
    <property type="term" value="F:RNA endonuclease activity"/>
    <property type="evidence" value="ECO:0007669"/>
    <property type="project" value="InterPro"/>
</dbReference>
<dbReference type="InterPro" id="IPR021127">
    <property type="entry name" value="CRISPR_associated_Cas2"/>
</dbReference>
<evidence type="ECO:0000256" key="8">
    <source>
        <dbReference type="ARBA" id="ARBA00023118"/>
    </source>
</evidence>
<dbReference type="AlphaFoldDB" id="A0A401XJZ4"/>
<comment type="function">
    <text evidence="9">CRISPR (clustered regularly interspaced short palindromic repeat), is an adaptive immune system that provides protection against mobile genetic elements (viruses, transposable elements and conjugative plasmids). CRISPR clusters contain sequences complementary to antecedent mobile elements and target invading nucleic acids. CRISPR clusters are transcribed and processed into CRISPR RNA (crRNA). Functions as a ssRNA-specific endoribonuclease. Involved in the integration of spacer DNA into the CRISPR cassette.</text>
</comment>
<dbReference type="GO" id="GO:0043571">
    <property type="term" value="P:maintenance of CRISPR repeat elements"/>
    <property type="evidence" value="ECO:0007669"/>
    <property type="project" value="UniProtKB-UniRule"/>
</dbReference>
<comment type="similarity">
    <text evidence="2 9">Belongs to the CRISPR-associated endoribonuclease Cas2 protein family.</text>
</comment>
<dbReference type="GO" id="GO:0016787">
    <property type="term" value="F:hydrolase activity"/>
    <property type="evidence" value="ECO:0007669"/>
    <property type="project" value="UniProtKB-KW"/>
</dbReference>
<evidence type="ECO:0000256" key="3">
    <source>
        <dbReference type="ARBA" id="ARBA00022722"/>
    </source>
</evidence>
<dbReference type="Proteomes" id="UP000286715">
    <property type="component" value="Unassembled WGS sequence"/>
</dbReference>
<reference evidence="10 11" key="1">
    <citation type="submission" date="2018-11" db="EMBL/GenBank/DDBJ databases">
        <title>Schleiferia aggregans sp. nov., a moderately thermophilic heterotrophic bacterium isolated from microbial mats at a terrestrial hot spring.</title>
        <authorList>
            <person name="Iino T."/>
            <person name="Ohkuma M."/>
            <person name="Haruta S."/>
        </authorList>
    </citation>
    <scope>NUCLEOTIDE SEQUENCE [LARGE SCALE GENOMIC DNA]</scope>
    <source>
        <strain evidence="10 11">LA</strain>
    </source>
</reference>
<keyword evidence="5 9" id="KW-0255">Endonuclease</keyword>
<dbReference type="NCBIfam" id="TIGR01573">
    <property type="entry name" value="cas2"/>
    <property type="match status" value="1"/>
</dbReference>
<dbReference type="Gene3D" id="3.30.70.240">
    <property type="match status" value="1"/>
</dbReference>
<dbReference type="PANTHER" id="PTHR34405">
    <property type="entry name" value="CRISPR-ASSOCIATED ENDORIBONUCLEASE CAS2"/>
    <property type="match status" value="1"/>
</dbReference>
<dbReference type="EMBL" id="BHZE01000005">
    <property type="protein sequence ID" value="GCD77313.1"/>
    <property type="molecule type" value="Genomic_DNA"/>
</dbReference>
<evidence type="ECO:0000256" key="5">
    <source>
        <dbReference type="ARBA" id="ARBA00022759"/>
    </source>
</evidence>
<comment type="subunit">
    <text evidence="9">Homodimer, forms a heterotetramer with a Cas1 homodimer.</text>
</comment>
<evidence type="ECO:0000256" key="6">
    <source>
        <dbReference type="ARBA" id="ARBA00022801"/>
    </source>
</evidence>
<keyword evidence="8 9" id="KW-0051">Antiviral defense</keyword>
<feature type="binding site" evidence="9">
    <location>
        <position position="67"/>
    </location>
    <ligand>
        <name>Mg(2+)</name>
        <dbReference type="ChEBI" id="CHEBI:18420"/>
        <note>catalytic</note>
    </ligand>
</feature>
<evidence type="ECO:0000256" key="9">
    <source>
        <dbReference type="HAMAP-Rule" id="MF_01471"/>
    </source>
</evidence>
<evidence type="ECO:0000256" key="4">
    <source>
        <dbReference type="ARBA" id="ARBA00022723"/>
    </source>
</evidence>
<keyword evidence="11" id="KW-1185">Reference proteome</keyword>
<keyword evidence="3 9" id="KW-0540">Nuclease</keyword>
<dbReference type="HAMAP" id="MF_01471">
    <property type="entry name" value="Cas2"/>
    <property type="match status" value="1"/>
</dbReference>
<dbReference type="RefSeq" id="WP_124397372.1">
    <property type="nucleotide sequence ID" value="NZ_BHZE01000005.1"/>
</dbReference>
<dbReference type="GO" id="GO:0051607">
    <property type="term" value="P:defense response to virus"/>
    <property type="evidence" value="ECO:0007669"/>
    <property type="project" value="UniProtKB-UniRule"/>
</dbReference>
<evidence type="ECO:0000256" key="1">
    <source>
        <dbReference type="ARBA" id="ARBA00001946"/>
    </source>
</evidence>
<dbReference type="OrthoDB" id="9798176at2"/>
<comment type="caution">
    <text evidence="10">The sequence shown here is derived from an EMBL/GenBank/DDBJ whole genome shotgun (WGS) entry which is preliminary data.</text>
</comment>